<dbReference type="Pfam" id="PF06634">
    <property type="entry name" value="DUF1156"/>
    <property type="match status" value="1"/>
</dbReference>
<gene>
    <name evidence="8" type="ORF">MAMT_02279</name>
</gene>
<dbReference type="GO" id="GO:0009007">
    <property type="term" value="F:site-specific DNA-methyltransferase (adenine-specific) activity"/>
    <property type="evidence" value="ECO:0007669"/>
    <property type="project" value="UniProtKB-EC"/>
</dbReference>
<dbReference type="InterPro" id="IPR002052">
    <property type="entry name" value="DNA_methylase_N6_adenine_CS"/>
</dbReference>
<sequence>MNKQRSDTGDCRRLIEVALPIREISAESVRDKNIHHAHISHLHLWWARRPLAASRAVVFASLVPDPDDPFCPEEFRAAVERHLKTQVPAELKHYRRGREIRRDEDPYRPYDGMPDTLRNRLLMFIAKWSPESLAFEAGKRKNAAAPKELLDDRSLVKWETSDPENTQGNEVLRIARELVKVAHGGDVPTVLDPFAGGGAIPLEAGRLGCQAIANDYNPVAYLVLRATCEFPQKYGKPGKRKKLVEEFGKQVEREVQVPNILVHDFERWANWVLEWTREKIQHLYPAGKDGHPILAYLWARTAPCSNPSCQGQIPLLRSLVLCSKGSKTALTMNVDKARKEVSCGIAKGQAIKRTEGTKGQRGPAVCPYCEQTTSEADLRAAGQAGKMGERMVAVVVEGKGGKDYRPVEDADLHAVERARAVQVEVPGEYIVPEINGPAASPDAGSHRSINLELYGFTRWGQLFNHRQLVLMDHLVKGLHEAVAAMEQNLPDADYRRALATYLGLWIDRVAAFGNTFTRWRASHQKSETPFSGQSVPMMWDYPEVNPFADSSGTASTQLAYMLKVLRHEEADANTWITPRITLGSAARMSDIETGFCDYIVTDPPYGNSIAYADLSDFFYVWLKRSLAEVLPTVFQTPQTPKEEEATSHKHRRNGSQERANEFYRRLLTKSFRECRRVAKEPKLITVMFAHQSTDAWTALLSALFEAGLSPDATWPIATEMPNTALALGTASLESSVTVACRRRIVGSAASYKQVQREIEQVVQESVKRFWSYGFRGVDLVVACYGPAVGVFGKYERVEKADGTPIGIPELLELAKHAARAAIAGEFCGDNLSTLYYVWANLYGTATQAWDDARLVVQIGGDEDNAMEVARGHGIFVVEGSKCRLALLEDRADRRGLGIDQNPPHIDALHRSMLLWKEEKRKELVGYLGQRDLLEDGPFWKLAQALFEVFPRDLEDWKLINALLGERQTLRTEGKSTAYRDAQRELSFDEGGEKRS</sequence>
<organism evidence="8 9">
    <name type="scientific">Methylacidimicrobium tartarophylax</name>
    <dbReference type="NCBI Taxonomy" id="1041768"/>
    <lineage>
        <taxon>Bacteria</taxon>
        <taxon>Pseudomonadati</taxon>
        <taxon>Verrucomicrobiota</taxon>
        <taxon>Methylacidimicrobium</taxon>
    </lineage>
</organism>
<name>A0A5E6MJH2_9BACT</name>
<protein>
    <recommendedName>
        <fullName evidence="1">site-specific DNA-methyltransferase (adenine-specific)</fullName>
        <ecNumber evidence="1">2.1.1.72</ecNumber>
    </recommendedName>
</protein>
<dbReference type="InterPro" id="IPR012327">
    <property type="entry name" value="MeTrfase_D12"/>
</dbReference>
<keyword evidence="2" id="KW-0489">Methyltransferase</keyword>
<feature type="region of interest" description="Disordered" evidence="6">
    <location>
        <begin position="974"/>
        <end position="995"/>
    </location>
</feature>
<evidence type="ECO:0000256" key="1">
    <source>
        <dbReference type="ARBA" id="ARBA00011900"/>
    </source>
</evidence>
<keyword evidence="4" id="KW-0949">S-adenosyl-L-methionine</keyword>
<dbReference type="SUPFAM" id="SSF53335">
    <property type="entry name" value="S-adenosyl-L-methionine-dependent methyltransferases"/>
    <property type="match status" value="2"/>
</dbReference>
<proteinExistence type="predicted"/>
<dbReference type="Gene3D" id="3.40.50.150">
    <property type="entry name" value="Vaccinia Virus protein VP39"/>
    <property type="match status" value="2"/>
</dbReference>
<keyword evidence="9" id="KW-1185">Reference proteome</keyword>
<feature type="compositionally biased region" description="Basic and acidic residues" evidence="6">
    <location>
        <begin position="980"/>
        <end position="995"/>
    </location>
</feature>
<evidence type="ECO:0000259" key="7">
    <source>
        <dbReference type="Pfam" id="PF06634"/>
    </source>
</evidence>
<feature type="domain" description="DUF1156" evidence="7">
    <location>
        <begin position="18"/>
        <end position="76"/>
    </location>
</feature>
<evidence type="ECO:0000313" key="9">
    <source>
        <dbReference type="Proteomes" id="UP000334923"/>
    </source>
</evidence>
<reference evidence="8 9" key="1">
    <citation type="submission" date="2019-09" db="EMBL/GenBank/DDBJ databases">
        <authorList>
            <person name="Cremers G."/>
        </authorList>
    </citation>
    <scope>NUCLEOTIDE SEQUENCE [LARGE SCALE GENOMIC DNA]</scope>
    <source>
        <strain evidence="8">4A</strain>
    </source>
</reference>
<evidence type="ECO:0000256" key="2">
    <source>
        <dbReference type="ARBA" id="ARBA00022603"/>
    </source>
</evidence>
<evidence type="ECO:0000256" key="6">
    <source>
        <dbReference type="SAM" id="MobiDB-lite"/>
    </source>
</evidence>
<dbReference type="EC" id="2.1.1.72" evidence="1"/>
<dbReference type="AlphaFoldDB" id="A0A5E6MJH2"/>
<dbReference type="Proteomes" id="UP000334923">
    <property type="component" value="Unassembled WGS sequence"/>
</dbReference>
<dbReference type="EMBL" id="CABFVA020000131">
    <property type="protein sequence ID" value="VVM08324.1"/>
    <property type="molecule type" value="Genomic_DNA"/>
</dbReference>
<dbReference type="GO" id="GO:0032259">
    <property type="term" value="P:methylation"/>
    <property type="evidence" value="ECO:0007669"/>
    <property type="project" value="UniProtKB-KW"/>
</dbReference>
<dbReference type="InterPro" id="IPR029063">
    <property type="entry name" value="SAM-dependent_MTases_sf"/>
</dbReference>
<dbReference type="PROSITE" id="PS00092">
    <property type="entry name" value="N6_MTASE"/>
    <property type="match status" value="1"/>
</dbReference>
<keyword evidence="3" id="KW-0808">Transferase</keyword>
<dbReference type="GO" id="GO:0009307">
    <property type="term" value="P:DNA restriction-modification system"/>
    <property type="evidence" value="ECO:0007669"/>
    <property type="project" value="InterPro"/>
</dbReference>
<comment type="catalytic activity">
    <reaction evidence="5">
        <text>a 2'-deoxyadenosine in DNA + S-adenosyl-L-methionine = an N(6)-methyl-2'-deoxyadenosine in DNA + S-adenosyl-L-homocysteine + H(+)</text>
        <dbReference type="Rhea" id="RHEA:15197"/>
        <dbReference type="Rhea" id="RHEA-COMP:12418"/>
        <dbReference type="Rhea" id="RHEA-COMP:12419"/>
        <dbReference type="ChEBI" id="CHEBI:15378"/>
        <dbReference type="ChEBI" id="CHEBI:57856"/>
        <dbReference type="ChEBI" id="CHEBI:59789"/>
        <dbReference type="ChEBI" id="CHEBI:90615"/>
        <dbReference type="ChEBI" id="CHEBI:90616"/>
        <dbReference type="EC" id="2.1.1.72"/>
    </reaction>
</comment>
<dbReference type="InterPro" id="IPR009537">
    <property type="entry name" value="DUF1156"/>
</dbReference>
<evidence type="ECO:0000313" key="8">
    <source>
        <dbReference type="EMBL" id="VVM08324.1"/>
    </source>
</evidence>
<evidence type="ECO:0000256" key="5">
    <source>
        <dbReference type="ARBA" id="ARBA00047942"/>
    </source>
</evidence>
<evidence type="ECO:0000256" key="4">
    <source>
        <dbReference type="ARBA" id="ARBA00022691"/>
    </source>
</evidence>
<evidence type="ECO:0000256" key="3">
    <source>
        <dbReference type="ARBA" id="ARBA00022679"/>
    </source>
</evidence>
<dbReference type="RefSeq" id="WP_178087094.1">
    <property type="nucleotide sequence ID" value="NZ_CABFVA020000131.1"/>
</dbReference>
<feature type="region of interest" description="Disordered" evidence="6">
    <location>
        <begin position="636"/>
        <end position="657"/>
    </location>
</feature>
<dbReference type="GO" id="GO:0003676">
    <property type="term" value="F:nucleic acid binding"/>
    <property type="evidence" value="ECO:0007669"/>
    <property type="project" value="InterPro"/>
</dbReference>
<dbReference type="Pfam" id="PF02086">
    <property type="entry name" value="MethyltransfD12"/>
    <property type="match status" value="1"/>
</dbReference>
<accession>A0A5E6MJH2</accession>